<keyword evidence="1" id="KW-0812">Transmembrane</keyword>
<organism evidence="2 3">
    <name type="scientific">Duganella guangzhouensis</name>
    <dbReference type="NCBI Taxonomy" id="2666084"/>
    <lineage>
        <taxon>Bacteria</taxon>
        <taxon>Pseudomonadati</taxon>
        <taxon>Pseudomonadota</taxon>
        <taxon>Betaproteobacteria</taxon>
        <taxon>Burkholderiales</taxon>
        <taxon>Oxalobacteraceae</taxon>
        <taxon>Telluria group</taxon>
        <taxon>Duganella</taxon>
    </lineage>
</organism>
<comment type="caution">
    <text evidence="2">The sequence shown here is derived from an EMBL/GenBank/DDBJ whole genome shotgun (WGS) entry which is preliminary data.</text>
</comment>
<feature type="transmembrane region" description="Helical" evidence="1">
    <location>
        <begin position="30"/>
        <end position="48"/>
    </location>
</feature>
<dbReference type="EMBL" id="WKJK01000001">
    <property type="protein sequence ID" value="MRW88745.1"/>
    <property type="molecule type" value="Genomic_DNA"/>
</dbReference>
<keyword evidence="3" id="KW-1185">Reference proteome</keyword>
<keyword evidence="1" id="KW-0472">Membrane</keyword>
<evidence type="ECO:0000313" key="3">
    <source>
        <dbReference type="Proteomes" id="UP000433309"/>
    </source>
</evidence>
<accession>A0A6I2KSF7</accession>
<dbReference type="RefSeq" id="WP_154372574.1">
    <property type="nucleotide sequence ID" value="NZ_WKJK01000001.1"/>
</dbReference>
<dbReference type="AlphaFoldDB" id="A0A6I2KSF7"/>
<gene>
    <name evidence="2" type="ORF">GJ699_01955</name>
</gene>
<proteinExistence type="predicted"/>
<evidence type="ECO:0000256" key="1">
    <source>
        <dbReference type="SAM" id="Phobius"/>
    </source>
</evidence>
<keyword evidence="1" id="KW-1133">Transmembrane helix</keyword>
<sequence length="85" mass="9899">MKDRLWLVLCGCFFAVLAWASWHWLGDTITLAMLLVLILGYAVDNFQLRRQVRGLLAEREQRERKGALQRLMASLLAIRKKKGRD</sequence>
<dbReference type="Proteomes" id="UP000433309">
    <property type="component" value="Unassembled WGS sequence"/>
</dbReference>
<protein>
    <submittedName>
        <fullName evidence="2">Uncharacterized protein</fullName>
    </submittedName>
</protein>
<reference evidence="2 3" key="1">
    <citation type="submission" date="2019-11" db="EMBL/GenBank/DDBJ databases">
        <title>Novel species isolated from a subtropical stream in China.</title>
        <authorList>
            <person name="Lu H."/>
        </authorList>
    </citation>
    <scope>NUCLEOTIDE SEQUENCE [LARGE SCALE GENOMIC DNA]</scope>
    <source>
        <strain evidence="2 3">FT80W</strain>
    </source>
</reference>
<evidence type="ECO:0000313" key="2">
    <source>
        <dbReference type="EMBL" id="MRW88745.1"/>
    </source>
</evidence>
<name>A0A6I2KSF7_9BURK</name>